<comment type="caution">
    <text evidence="7">The sequence shown here is derived from an EMBL/GenBank/DDBJ whole genome shotgun (WGS) entry which is preliminary data.</text>
</comment>
<dbReference type="PANTHER" id="PTHR30329:SF21">
    <property type="entry name" value="LIPOPROTEIN YIAD-RELATED"/>
    <property type="match status" value="1"/>
</dbReference>
<dbReference type="CDD" id="cd07185">
    <property type="entry name" value="OmpA_C-like"/>
    <property type="match status" value="1"/>
</dbReference>
<dbReference type="RefSeq" id="WP_016194630.1">
    <property type="nucleotide sequence ID" value="NZ_AQPN01000051.1"/>
</dbReference>
<dbReference type="eggNOG" id="COG0823">
    <property type="taxonomic scope" value="Bacteria"/>
</dbReference>
<evidence type="ECO:0000256" key="1">
    <source>
        <dbReference type="ARBA" id="ARBA00004442"/>
    </source>
</evidence>
<evidence type="ECO:0000313" key="7">
    <source>
        <dbReference type="EMBL" id="EOR95388.1"/>
    </source>
</evidence>
<dbReference type="EMBL" id="AQPN01000051">
    <property type="protein sequence ID" value="EOR95388.1"/>
    <property type="molecule type" value="Genomic_DNA"/>
</dbReference>
<dbReference type="Gene3D" id="1.25.40.10">
    <property type="entry name" value="Tetratricopeptide repeat domain"/>
    <property type="match status" value="1"/>
</dbReference>
<dbReference type="Gene3D" id="3.30.1330.60">
    <property type="entry name" value="OmpA-like domain"/>
    <property type="match status" value="1"/>
</dbReference>
<dbReference type="PROSITE" id="PS50005">
    <property type="entry name" value="TPR"/>
    <property type="match status" value="2"/>
</dbReference>
<dbReference type="InterPro" id="IPR019734">
    <property type="entry name" value="TPR_rpt"/>
</dbReference>
<dbReference type="GO" id="GO:0009279">
    <property type="term" value="C:cell outer membrane"/>
    <property type="evidence" value="ECO:0007669"/>
    <property type="project" value="UniProtKB-SubCell"/>
</dbReference>
<dbReference type="OrthoDB" id="9809364at2"/>
<dbReference type="SUPFAM" id="SSF82171">
    <property type="entry name" value="DPP6 N-terminal domain-like"/>
    <property type="match status" value="1"/>
</dbReference>
<dbReference type="InterPro" id="IPR050330">
    <property type="entry name" value="Bact_OuterMem_StrucFunc"/>
</dbReference>
<dbReference type="AlphaFoldDB" id="R9GUM0"/>
<dbReference type="InterPro" id="IPR011659">
    <property type="entry name" value="WD40"/>
</dbReference>
<dbReference type="InterPro" id="IPR011042">
    <property type="entry name" value="6-blade_b-propeller_TolB-like"/>
</dbReference>
<evidence type="ECO:0000256" key="3">
    <source>
        <dbReference type="ARBA" id="ARBA00023237"/>
    </source>
</evidence>
<keyword evidence="2 5" id="KW-0472">Membrane</keyword>
<dbReference type="Pfam" id="PF07676">
    <property type="entry name" value="PD40"/>
    <property type="match status" value="4"/>
</dbReference>
<sequence length="636" mass="71761">MFYSHQLLLTGFFVIYSLTIDAQQPEITQVRSAKQAYEQAGSHIRKKQYSDAITLLQKAIQEDPHFASAYQQLGDIYRLTEAYTEAKTSYESVLKINPNFNSLTFYGLAISNFYSGNYAEALPWFTKYAQSPKLTDKSKLQIEKYILDCEYGMDAVRKPVHFDPINLGASINTPNQEYFPSITADNEQIIFTRRTKNNEDFYESEKTPKGWKPATSLSSNINTEEYNEGAQCISPDGIYLFFTACNRPDGQGSCDIYLSKKNGKDWSVPYNPGYPLNTDAWESQPALNADGKRLYFVSNRKGGYGGNDIWCAELKPDGGWSEPKNLGPNINTPYDEHSPYIHPDNRTLYFSSEGWPGLGKQDIFMSVQEDNGQWKQPTNLGYPINTAKEQSGFMVSTDGNTAYYSSDIKGGYGGMDIYSFQLNEAFKPKKVTYVKGSITDFDTQKALSAQVTIVDLKTGKPAFEDDEDNNGKFLATLPQDSKYGLTIFKKGYMVYSENLALETQNDRAPFILDVKLKPIKVQEEATLKNIFFDTDKFSLLPESKSDLAILIRFLNENSTVSIEINGHTDNVGTDKINLLLSENRAKEVYNYLIGNNIKASRLSYKGYGKSLPIADNLTEKGRQLNRRTAFIIKSIN</sequence>
<dbReference type="PROSITE" id="PS01068">
    <property type="entry name" value="OMPA_1"/>
    <property type="match status" value="1"/>
</dbReference>
<evidence type="ECO:0000256" key="4">
    <source>
        <dbReference type="PROSITE-ProRule" id="PRU00339"/>
    </source>
</evidence>
<dbReference type="InterPro" id="IPR006664">
    <property type="entry name" value="OMP_bac"/>
</dbReference>
<comment type="subcellular location">
    <subcellularLocation>
        <location evidence="1">Cell outer membrane</location>
    </subcellularLocation>
</comment>
<dbReference type="InterPro" id="IPR036737">
    <property type="entry name" value="OmpA-like_sf"/>
</dbReference>
<name>R9GUM0_9SPHI</name>
<keyword evidence="4" id="KW-0802">TPR repeat</keyword>
<feature type="repeat" description="TPR" evidence="4">
    <location>
        <begin position="67"/>
        <end position="100"/>
    </location>
</feature>
<dbReference type="PRINTS" id="PR01021">
    <property type="entry name" value="OMPADOMAIN"/>
</dbReference>
<dbReference type="STRING" id="1150600.ADIARSV_1389"/>
<protein>
    <submittedName>
        <fullName evidence="7">OmpA domain protein</fullName>
    </submittedName>
</protein>
<gene>
    <name evidence="7" type="ORF">ADIARSV_1389</name>
</gene>
<reference evidence="7 8" key="1">
    <citation type="journal article" date="2013" name="Genome Announc.">
        <title>Draft Genome Sequence of Arcticibacter svalbardensis Strain MN12-7T, a Member of the Family Sphingobacteriaceae Isolated from an Arctic Soil Sample.</title>
        <authorList>
            <person name="Shivaji S."/>
            <person name="Ara S."/>
            <person name="Prasad S."/>
            <person name="Manasa B.P."/>
            <person name="Begum Z."/>
            <person name="Singh A."/>
            <person name="Kumar Pinnaka A."/>
        </authorList>
    </citation>
    <scope>NUCLEOTIDE SEQUENCE [LARGE SCALE GENOMIC DNA]</scope>
    <source>
        <strain evidence="7 8">MN12-7</strain>
    </source>
</reference>
<dbReference type="Gene3D" id="2.120.10.30">
    <property type="entry name" value="TolB, C-terminal domain"/>
    <property type="match status" value="1"/>
</dbReference>
<organism evidence="7 8">
    <name type="scientific">Arcticibacter svalbardensis MN12-7</name>
    <dbReference type="NCBI Taxonomy" id="1150600"/>
    <lineage>
        <taxon>Bacteria</taxon>
        <taxon>Pseudomonadati</taxon>
        <taxon>Bacteroidota</taxon>
        <taxon>Sphingobacteriia</taxon>
        <taxon>Sphingobacteriales</taxon>
        <taxon>Sphingobacteriaceae</taxon>
        <taxon>Arcticibacter</taxon>
    </lineage>
</organism>
<dbReference type="InterPro" id="IPR006690">
    <property type="entry name" value="OMPA-like_CS"/>
</dbReference>
<dbReference type="InterPro" id="IPR011990">
    <property type="entry name" value="TPR-like_helical_dom_sf"/>
</dbReference>
<feature type="domain" description="OmpA-like" evidence="6">
    <location>
        <begin position="519"/>
        <end position="636"/>
    </location>
</feature>
<dbReference type="PROSITE" id="PS51123">
    <property type="entry name" value="OMPA_2"/>
    <property type="match status" value="1"/>
</dbReference>
<evidence type="ECO:0000313" key="8">
    <source>
        <dbReference type="Proteomes" id="UP000014174"/>
    </source>
</evidence>
<keyword evidence="8" id="KW-1185">Reference proteome</keyword>
<dbReference type="Pfam" id="PF14559">
    <property type="entry name" value="TPR_19"/>
    <property type="match status" value="1"/>
</dbReference>
<dbReference type="SUPFAM" id="SSF103088">
    <property type="entry name" value="OmpA-like"/>
    <property type="match status" value="1"/>
</dbReference>
<dbReference type="CDD" id="cd15482">
    <property type="entry name" value="Sialidase_non-viral"/>
    <property type="match status" value="1"/>
</dbReference>
<evidence type="ECO:0000259" key="6">
    <source>
        <dbReference type="PROSITE" id="PS51123"/>
    </source>
</evidence>
<dbReference type="Proteomes" id="UP000014174">
    <property type="component" value="Unassembled WGS sequence"/>
</dbReference>
<feature type="repeat" description="TPR" evidence="4">
    <location>
        <begin position="33"/>
        <end position="66"/>
    </location>
</feature>
<evidence type="ECO:0000256" key="5">
    <source>
        <dbReference type="PROSITE-ProRule" id="PRU00473"/>
    </source>
</evidence>
<proteinExistence type="predicted"/>
<dbReference type="Pfam" id="PF00691">
    <property type="entry name" value="OmpA"/>
    <property type="match status" value="1"/>
</dbReference>
<dbReference type="InterPro" id="IPR006665">
    <property type="entry name" value="OmpA-like"/>
</dbReference>
<dbReference type="eggNOG" id="COG2885">
    <property type="taxonomic scope" value="Bacteria"/>
</dbReference>
<evidence type="ECO:0000256" key="2">
    <source>
        <dbReference type="ARBA" id="ARBA00023136"/>
    </source>
</evidence>
<dbReference type="SMART" id="SM00028">
    <property type="entry name" value="TPR"/>
    <property type="match status" value="3"/>
</dbReference>
<dbReference type="SUPFAM" id="SSF48452">
    <property type="entry name" value="TPR-like"/>
    <property type="match status" value="1"/>
</dbReference>
<keyword evidence="3" id="KW-0998">Cell outer membrane</keyword>
<accession>R9GUM0</accession>
<dbReference type="PANTHER" id="PTHR30329">
    <property type="entry name" value="STATOR ELEMENT OF FLAGELLAR MOTOR COMPLEX"/>
    <property type="match status" value="1"/>
</dbReference>